<dbReference type="PANTHER" id="PTHR31288">
    <property type="entry name" value="O-FUCOSYLTRANSFERASE FAMILY PROTEIN"/>
    <property type="match status" value="1"/>
</dbReference>
<evidence type="ECO:0008006" key="4">
    <source>
        <dbReference type="Google" id="ProtNLM"/>
    </source>
</evidence>
<dbReference type="EMBL" id="JAEHOE010000108">
    <property type="protein sequence ID" value="KAG2486716.1"/>
    <property type="molecule type" value="Genomic_DNA"/>
</dbReference>
<dbReference type="Gene3D" id="3.40.50.11350">
    <property type="match status" value="1"/>
</dbReference>
<dbReference type="AlphaFoldDB" id="A0A836BRR8"/>
<evidence type="ECO:0000313" key="3">
    <source>
        <dbReference type="Proteomes" id="UP000612055"/>
    </source>
</evidence>
<keyword evidence="3" id="KW-1185">Reference proteome</keyword>
<accession>A0A836BRR8</accession>
<evidence type="ECO:0000313" key="2">
    <source>
        <dbReference type="EMBL" id="KAG2486716.1"/>
    </source>
</evidence>
<dbReference type="PANTHER" id="PTHR31288:SF22">
    <property type="entry name" value="O-FUCOSYLTRANSFERASE 9"/>
    <property type="match status" value="1"/>
</dbReference>
<protein>
    <recommendedName>
        <fullName evidence="4">O-fucosyltransferase family protein</fullName>
    </recommendedName>
</protein>
<comment type="caution">
    <text evidence="2">The sequence shown here is derived from an EMBL/GenBank/DDBJ whole genome shotgun (WGS) entry which is preliminary data.</text>
</comment>
<dbReference type="OrthoDB" id="534338at2759"/>
<proteinExistence type="predicted"/>
<organism evidence="2 3">
    <name type="scientific">Edaphochlamys debaryana</name>
    <dbReference type="NCBI Taxonomy" id="47281"/>
    <lineage>
        <taxon>Eukaryota</taxon>
        <taxon>Viridiplantae</taxon>
        <taxon>Chlorophyta</taxon>
        <taxon>core chlorophytes</taxon>
        <taxon>Chlorophyceae</taxon>
        <taxon>CS clade</taxon>
        <taxon>Chlamydomonadales</taxon>
        <taxon>Chlamydomonadales incertae sedis</taxon>
        <taxon>Edaphochlamys</taxon>
    </lineage>
</organism>
<evidence type="ECO:0000256" key="1">
    <source>
        <dbReference type="SAM" id="MobiDB-lite"/>
    </source>
</evidence>
<dbReference type="InterPro" id="IPR024709">
    <property type="entry name" value="FucosylTrfase_pln"/>
</dbReference>
<gene>
    <name evidence="2" type="ORF">HYH03_014644</name>
</gene>
<sequence length="447" mass="49532">MTLAKLLGGGEDDLTLVLPDLNEHYKEHTPKIKMLFSELFDLDALRRGRVNHVLMHDLMASGWDGQLDAVVMLKDMNGFPQVERMCELMGLTAPREELWLRFPFSEHLGCTQDRIEQLRDMIKPYRYVGVLCFHDLVPQAHKLAGALLTDCEDQCCQAYKDRSVLLRKSPLLHEVAGELMASTLGKHRRFIAAHVRPMPDSCVEAWELPQEALDPAQMTVSCNNTYLLGRLVPNLQALMRRYNTSTVFVLAHPNIRHRVSRMLQAGGIRPSYIDVGALNAASFATGAKKGRRRAHGPMDPAKRGSPPDAGTGPAPRTLVERGGAHGAGGGRRPKRAEAVLQELEDTARADQKAVGPTHGGPRLHTPPSVSLLAVVEEAIAAAAVAFVGSKESSMTGVIVQERLARGMSPDDMYYFGPHLDCAELPCTLASFYDRRRSSRNRKRQRQR</sequence>
<reference evidence="2" key="1">
    <citation type="journal article" date="2020" name="bioRxiv">
        <title>Comparative genomics of Chlamydomonas.</title>
        <authorList>
            <person name="Craig R.J."/>
            <person name="Hasan A.R."/>
            <person name="Ness R.W."/>
            <person name="Keightley P.D."/>
        </authorList>
    </citation>
    <scope>NUCLEOTIDE SEQUENCE</scope>
    <source>
        <strain evidence="2">CCAP 11/70</strain>
    </source>
</reference>
<dbReference type="Proteomes" id="UP000612055">
    <property type="component" value="Unassembled WGS sequence"/>
</dbReference>
<name>A0A836BRR8_9CHLO</name>
<feature type="region of interest" description="Disordered" evidence="1">
    <location>
        <begin position="286"/>
        <end position="334"/>
    </location>
</feature>